<evidence type="ECO:0000313" key="1">
    <source>
        <dbReference type="EMBL" id="KAJ9577691.1"/>
    </source>
</evidence>
<organism evidence="1 2">
    <name type="scientific">Diploptera punctata</name>
    <name type="common">Pacific beetle cockroach</name>
    <dbReference type="NCBI Taxonomy" id="6984"/>
    <lineage>
        <taxon>Eukaryota</taxon>
        <taxon>Metazoa</taxon>
        <taxon>Ecdysozoa</taxon>
        <taxon>Arthropoda</taxon>
        <taxon>Hexapoda</taxon>
        <taxon>Insecta</taxon>
        <taxon>Pterygota</taxon>
        <taxon>Neoptera</taxon>
        <taxon>Polyneoptera</taxon>
        <taxon>Dictyoptera</taxon>
        <taxon>Blattodea</taxon>
        <taxon>Blaberoidea</taxon>
        <taxon>Blaberidae</taxon>
        <taxon>Diplopterinae</taxon>
        <taxon>Diploptera</taxon>
    </lineage>
</organism>
<comment type="caution">
    <text evidence="1">The sequence shown here is derived from an EMBL/GenBank/DDBJ whole genome shotgun (WGS) entry which is preliminary data.</text>
</comment>
<accession>A0AAD8E5L3</accession>
<gene>
    <name evidence="1" type="ORF">L9F63_005771</name>
</gene>
<dbReference type="Proteomes" id="UP001233999">
    <property type="component" value="Unassembled WGS sequence"/>
</dbReference>
<proteinExistence type="predicted"/>
<feature type="non-terminal residue" evidence="1">
    <location>
        <position position="1"/>
    </location>
</feature>
<reference evidence="1" key="1">
    <citation type="journal article" date="2023" name="IScience">
        <title>Live-bearing cockroach genome reveals convergent evolutionary mechanisms linked to viviparity in insects and beyond.</title>
        <authorList>
            <person name="Fouks B."/>
            <person name="Harrison M.C."/>
            <person name="Mikhailova A.A."/>
            <person name="Marchal E."/>
            <person name="English S."/>
            <person name="Carruthers M."/>
            <person name="Jennings E.C."/>
            <person name="Chiamaka E.L."/>
            <person name="Frigard R.A."/>
            <person name="Pippel M."/>
            <person name="Attardo G.M."/>
            <person name="Benoit J.B."/>
            <person name="Bornberg-Bauer E."/>
            <person name="Tobe S.S."/>
        </authorList>
    </citation>
    <scope>NUCLEOTIDE SEQUENCE</scope>
    <source>
        <strain evidence="1">Stay&amp;Tobe</strain>
    </source>
</reference>
<reference evidence="1" key="2">
    <citation type="submission" date="2023-05" db="EMBL/GenBank/DDBJ databases">
        <authorList>
            <person name="Fouks B."/>
        </authorList>
    </citation>
    <scope>NUCLEOTIDE SEQUENCE</scope>
    <source>
        <strain evidence="1">Stay&amp;Tobe</strain>
        <tissue evidence="1">Testes</tissue>
    </source>
</reference>
<sequence length="66" mass="7928">RNTWHKTACLWKQHHTSFFTSFVTFSMLEETRVCVGVKKYEFTLKKSSKQLTCFPISYITKKFFPK</sequence>
<evidence type="ECO:0000313" key="2">
    <source>
        <dbReference type="Proteomes" id="UP001233999"/>
    </source>
</evidence>
<dbReference type="EMBL" id="JASPKZ010009350">
    <property type="protein sequence ID" value="KAJ9577691.1"/>
    <property type="molecule type" value="Genomic_DNA"/>
</dbReference>
<name>A0AAD8E5L3_DIPPU</name>
<keyword evidence="2" id="KW-1185">Reference proteome</keyword>
<feature type="non-terminal residue" evidence="1">
    <location>
        <position position="66"/>
    </location>
</feature>
<protein>
    <submittedName>
        <fullName evidence="1">Uncharacterized protein</fullName>
    </submittedName>
</protein>
<dbReference type="AlphaFoldDB" id="A0AAD8E5L3"/>